<dbReference type="SUPFAM" id="SSF46785">
    <property type="entry name" value="Winged helix' DNA-binding domain"/>
    <property type="match status" value="1"/>
</dbReference>
<dbReference type="InterPro" id="IPR001845">
    <property type="entry name" value="HTH_ArsR_DNA-bd_dom"/>
</dbReference>
<dbReference type="GO" id="GO:0003700">
    <property type="term" value="F:DNA-binding transcription factor activity"/>
    <property type="evidence" value="ECO:0007669"/>
    <property type="project" value="InterPro"/>
</dbReference>
<evidence type="ECO:0000313" key="2">
    <source>
        <dbReference type="EMBL" id="QJR10043.1"/>
    </source>
</evidence>
<dbReference type="InterPro" id="IPR036388">
    <property type="entry name" value="WH-like_DNA-bd_sf"/>
</dbReference>
<evidence type="ECO:0000313" key="3">
    <source>
        <dbReference type="Proteomes" id="UP000501534"/>
    </source>
</evidence>
<name>A0A6M4GUN1_9PROT</name>
<dbReference type="CDD" id="cd00090">
    <property type="entry name" value="HTH_ARSR"/>
    <property type="match status" value="1"/>
</dbReference>
<dbReference type="AlphaFoldDB" id="A0A6M4GUN1"/>
<dbReference type="PRINTS" id="PR00778">
    <property type="entry name" value="HTHARSR"/>
</dbReference>
<proteinExistence type="predicted"/>
<dbReference type="InterPro" id="IPR036390">
    <property type="entry name" value="WH_DNA-bd_sf"/>
</dbReference>
<sequence length="118" mass="12836">MKPLIHPAAADVTVEGILHALSDPVRVELFARLACVEAPQTCSGVMGECGANVPKSTLSQHFKVLRDAGLIRSERRGVEMLNTSRMEEVERRFPGLLPAILAAHKAQTRGAAARARRR</sequence>
<keyword evidence="3" id="KW-1185">Reference proteome</keyword>
<dbReference type="Pfam" id="PF12840">
    <property type="entry name" value="HTH_20"/>
    <property type="match status" value="1"/>
</dbReference>
<dbReference type="Proteomes" id="UP000501534">
    <property type="component" value="Chromosome"/>
</dbReference>
<gene>
    <name evidence="2" type="ORF">DSM104443_01094</name>
</gene>
<dbReference type="InterPro" id="IPR011991">
    <property type="entry name" value="ArsR-like_HTH"/>
</dbReference>
<dbReference type="KEGG" id="uru:DSM104443_01094"/>
<dbReference type="RefSeq" id="WP_171090252.1">
    <property type="nucleotide sequence ID" value="NZ_CP053069.1"/>
</dbReference>
<feature type="domain" description="HTH arsR-type" evidence="1">
    <location>
        <begin position="16"/>
        <end position="98"/>
    </location>
</feature>
<organism evidence="2 3">
    <name type="scientific">Usitatibacter rugosus</name>
    <dbReference type="NCBI Taxonomy" id="2732067"/>
    <lineage>
        <taxon>Bacteria</taxon>
        <taxon>Pseudomonadati</taxon>
        <taxon>Pseudomonadota</taxon>
        <taxon>Betaproteobacteria</taxon>
        <taxon>Nitrosomonadales</taxon>
        <taxon>Usitatibacteraceae</taxon>
        <taxon>Usitatibacter</taxon>
    </lineage>
</organism>
<reference evidence="2 3" key="1">
    <citation type="submission" date="2020-04" db="EMBL/GenBank/DDBJ databases">
        <title>Usitatibacter rugosus gen. nov., sp. nov. and Usitatibacter palustris sp. nov., novel members of Usitatibacteraceae fam. nov. within the order Nitrosomonadales isolated from soil.</title>
        <authorList>
            <person name="Huber K.J."/>
            <person name="Neumann-Schaal M."/>
            <person name="Geppert A."/>
            <person name="Luckner M."/>
            <person name="Wanner G."/>
            <person name="Overmann J."/>
        </authorList>
    </citation>
    <scope>NUCLEOTIDE SEQUENCE [LARGE SCALE GENOMIC DNA]</scope>
    <source>
        <strain evidence="2 3">0125_3</strain>
    </source>
</reference>
<evidence type="ECO:0000259" key="1">
    <source>
        <dbReference type="SMART" id="SM00418"/>
    </source>
</evidence>
<protein>
    <recommendedName>
        <fullName evidence="1">HTH arsR-type domain-containing protein</fullName>
    </recommendedName>
</protein>
<accession>A0A6M4GUN1</accession>
<dbReference type="EMBL" id="CP053069">
    <property type="protein sequence ID" value="QJR10043.1"/>
    <property type="molecule type" value="Genomic_DNA"/>
</dbReference>
<dbReference type="SMART" id="SM00418">
    <property type="entry name" value="HTH_ARSR"/>
    <property type="match status" value="1"/>
</dbReference>
<dbReference type="Gene3D" id="1.10.10.10">
    <property type="entry name" value="Winged helix-like DNA-binding domain superfamily/Winged helix DNA-binding domain"/>
    <property type="match status" value="1"/>
</dbReference>